<comment type="caution">
    <text evidence="3">The sequence shown here is derived from an EMBL/GenBank/DDBJ whole genome shotgun (WGS) entry which is preliminary data.</text>
</comment>
<proteinExistence type="predicted"/>
<keyword evidence="1" id="KW-0175">Coiled coil</keyword>
<feature type="region of interest" description="Disordered" evidence="2">
    <location>
        <begin position="166"/>
        <end position="186"/>
    </location>
</feature>
<feature type="region of interest" description="Disordered" evidence="2">
    <location>
        <begin position="690"/>
        <end position="740"/>
    </location>
</feature>
<reference evidence="3 4" key="1">
    <citation type="journal article" date="2013" name="PLoS ONE">
        <title>Predicting the Proteins of Angomonas deanei, Strigomonas culicis and Their Respective Endosymbionts Reveals New Aspects of the Trypanosomatidae Family.</title>
        <authorList>
            <person name="Motta M.C."/>
            <person name="Martins A.C."/>
            <person name="de Souza S.S."/>
            <person name="Catta-Preta C.M."/>
            <person name="Silva R."/>
            <person name="Klein C.C."/>
            <person name="de Almeida L.G."/>
            <person name="de Lima Cunha O."/>
            <person name="Ciapina L.P."/>
            <person name="Brocchi M."/>
            <person name="Colabardini A.C."/>
            <person name="de Araujo Lima B."/>
            <person name="Machado C.R."/>
            <person name="de Almeida Soares C.M."/>
            <person name="Probst C.M."/>
            <person name="de Menezes C.B."/>
            <person name="Thompson C.E."/>
            <person name="Bartholomeu D.C."/>
            <person name="Gradia D.F."/>
            <person name="Pavoni D.P."/>
            <person name="Grisard E.C."/>
            <person name="Fantinatti-Garboggini F."/>
            <person name="Marchini F.K."/>
            <person name="Rodrigues-Luiz G.F."/>
            <person name="Wagner G."/>
            <person name="Goldman G.H."/>
            <person name="Fietto J.L."/>
            <person name="Elias M.C."/>
            <person name="Goldman M.H."/>
            <person name="Sagot M.F."/>
            <person name="Pereira M."/>
            <person name="Stoco P.H."/>
            <person name="de Mendonca-Neto R.P."/>
            <person name="Teixeira S.M."/>
            <person name="Maciel T.E."/>
            <person name="de Oliveira Mendes T.A."/>
            <person name="Urmenyi T.P."/>
            <person name="de Souza W."/>
            <person name="Schenkman S."/>
            <person name="de Vasconcelos A.T."/>
        </authorList>
    </citation>
    <scope>NUCLEOTIDE SEQUENCE [LARGE SCALE GENOMIC DNA]</scope>
</reference>
<feature type="compositionally biased region" description="Polar residues" evidence="2">
    <location>
        <begin position="10"/>
        <end position="26"/>
    </location>
</feature>
<feature type="coiled-coil region" evidence="1">
    <location>
        <begin position="756"/>
        <end position="814"/>
    </location>
</feature>
<keyword evidence="4" id="KW-1185">Reference proteome</keyword>
<accession>S9THF5</accession>
<evidence type="ECO:0000256" key="1">
    <source>
        <dbReference type="SAM" id="Coils"/>
    </source>
</evidence>
<dbReference type="AlphaFoldDB" id="S9THF5"/>
<feature type="region of interest" description="Disordered" evidence="2">
    <location>
        <begin position="224"/>
        <end position="252"/>
    </location>
</feature>
<organism evidence="3 4">
    <name type="scientific">Strigomonas culicis</name>
    <dbReference type="NCBI Taxonomy" id="28005"/>
    <lineage>
        <taxon>Eukaryota</taxon>
        <taxon>Discoba</taxon>
        <taxon>Euglenozoa</taxon>
        <taxon>Kinetoplastea</taxon>
        <taxon>Metakinetoplastina</taxon>
        <taxon>Trypanosomatida</taxon>
        <taxon>Trypanosomatidae</taxon>
        <taxon>Strigomonadinae</taxon>
        <taxon>Strigomonas</taxon>
    </lineage>
</organism>
<feature type="compositionally biased region" description="Low complexity" evidence="2">
    <location>
        <begin position="721"/>
        <end position="731"/>
    </location>
</feature>
<feature type="compositionally biased region" description="Polar residues" evidence="2">
    <location>
        <begin position="303"/>
        <end position="312"/>
    </location>
</feature>
<sequence length="831" mass="92190">MPPLQHDSLKQPQSTLHGTPPESSMQRGGIKSPPAAPGADAPTAYKYVLPMYCSDVEGGAVGAEAAETALCVGDVVAYGAFTKPHKWKWTLGRVMQLSYKNKTSAFRRTLTRNEDATRESAPKKRSHSLTADGLLPSFVTVRDFVLTKTDQKSTTKRRFIVTNVRSNERTTPASRAKERQESGPADAKVVEKGGSVRFTANASTNTFPYNDAFAVLVKREDPLQRGARKQPLTLQRSADSHRPTAPATVGEAKTVYHTEDVLLLAKEELEEFHKLAALHRVRMEAEEPSTPTPQGKAAKSESVHSAASSPNKSIKRRMASTQPLTVSKQTQFSSLPSNTRVGTVAARPPQSQPLWVTAVALDMLYEERFRRHAVEQEAMEQRYTALSEFSTRKDAVAGLHSRETEDAPLTVGIGSTGEMATLLLTHKEAAARRRLQLEQMEQYLEFSTNFHTERYEAMRLAIAHGNLGTIEKLRFHVRHKEKLQLKVIEMLQSTLNDVLENPQNYYQSPSVMGEPQSGTTSLCNSTSQRVRRESTPAGQTRLLALVQQIERAIDVLSDDSSEYPVPETTPLPANLRLELRRQYSDVAHTHGSRSFSVGSRASRIEELSPNLALSPPPVLPGLLISRSVPSSDKVPQSMGSPLMANDRALYENSRPPGPFGECMDGESSIPISFSRLDDFETLSVSVSTLNNTPRMPRSGRPFSNSTPPPPTWRVPTDRAVARAAPQQPSRRAASEERYRSAENAQREVVAQIMNSITTLDTELMSLNKQVTSLEQSAQNDTMTETEKFFIKRRVEMLRKEMQVLINDKDSKIQQVEQLHLLLSTFGDLVSE</sequence>
<gene>
    <name evidence="3" type="ORF">STCU_11370</name>
</gene>
<feature type="compositionally biased region" description="Polar residues" evidence="2">
    <location>
        <begin position="319"/>
        <end position="341"/>
    </location>
</feature>
<dbReference type="Proteomes" id="UP000015354">
    <property type="component" value="Unassembled WGS sequence"/>
</dbReference>
<name>S9THF5_9TRYP</name>
<feature type="region of interest" description="Disordered" evidence="2">
    <location>
        <begin position="284"/>
        <end position="346"/>
    </location>
</feature>
<evidence type="ECO:0000313" key="3">
    <source>
        <dbReference type="EMBL" id="EPY16354.1"/>
    </source>
</evidence>
<dbReference type="EMBL" id="ATMH01011327">
    <property type="protein sequence ID" value="EPY16354.1"/>
    <property type="molecule type" value="Genomic_DNA"/>
</dbReference>
<evidence type="ECO:0000313" key="4">
    <source>
        <dbReference type="Proteomes" id="UP000015354"/>
    </source>
</evidence>
<feature type="region of interest" description="Disordered" evidence="2">
    <location>
        <begin position="1"/>
        <end position="37"/>
    </location>
</feature>
<evidence type="ECO:0000256" key="2">
    <source>
        <dbReference type="SAM" id="MobiDB-lite"/>
    </source>
</evidence>
<protein>
    <submittedName>
        <fullName evidence="3">Uncharacterized protein</fullName>
    </submittedName>
</protein>